<keyword evidence="1" id="KW-0472">Membrane</keyword>
<accession>A0A6A0BE35</accession>
<comment type="caution">
    <text evidence="2">The sequence shown here is derived from an EMBL/GenBank/DDBJ whole genome shotgun (WGS) entry which is preliminary data.</text>
</comment>
<feature type="transmembrane region" description="Helical" evidence="1">
    <location>
        <begin position="7"/>
        <end position="30"/>
    </location>
</feature>
<evidence type="ECO:0000256" key="1">
    <source>
        <dbReference type="SAM" id="Phobius"/>
    </source>
</evidence>
<keyword evidence="1" id="KW-1133">Transmembrane helix</keyword>
<keyword evidence="3" id="KW-1185">Reference proteome</keyword>
<sequence length="80" mass="9258">MTNKQVALIRVGLSFGAIIFYLVATINLYLTHHEAVVSMIWGAVFIVPILPIIAWFLLGYVLCRLFYRALQNNYIEHFKE</sequence>
<evidence type="ECO:0000313" key="3">
    <source>
        <dbReference type="Proteomes" id="UP000480303"/>
    </source>
</evidence>
<keyword evidence="1" id="KW-0812">Transmembrane</keyword>
<proteinExistence type="predicted"/>
<evidence type="ECO:0000313" key="2">
    <source>
        <dbReference type="EMBL" id="GFH42744.1"/>
    </source>
</evidence>
<organism evidence="2 3">
    <name type="scientific">Pseudolactococcus hodotermopsidis</name>
    <dbReference type="NCBI Taxonomy" id="2709157"/>
    <lineage>
        <taxon>Bacteria</taxon>
        <taxon>Bacillati</taxon>
        <taxon>Bacillota</taxon>
        <taxon>Bacilli</taxon>
        <taxon>Lactobacillales</taxon>
        <taxon>Streptococcaceae</taxon>
        <taxon>Pseudolactococcus</taxon>
    </lineage>
</organism>
<dbReference type="Proteomes" id="UP000480303">
    <property type="component" value="Unassembled WGS sequence"/>
</dbReference>
<dbReference type="AlphaFoldDB" id="A0A6A0BE35"/>
<dbReference type="RefSeq" id="WP_172209044.1">
    <property type="nucleotide sequence ID" value="NZ_BLLI01000037.1"/>
</dbReference>
<protein>
    <submittedName>
        <fullName evidence="2">Uncharacterized protein</fullName>
    </submittedName>
</protein>
<gene>
    <name evidence="2" type="ORF">Hs30E_12950</name>
</gene>
<dbReference type="EMBL" id="BLLI01000037">
    <property type="protein sequence ID" value="GFH42744.1"/>
    <property type="molecule type" value="Genomic_DNA"/>
</dbReference>
<feature type="transmembrane region" description="Helical" evidence="1">
    <location>
        <begin position="36"/>
        <end position="63"/>
    </location>
</feature>
<reference evidence="2 3" key="1">
    <citation type="submission" date="2020-02" db="EMBL/GenBank/DDBJ databases">
        <title>Draft genome sequence of Lactococcus sp. Hs30E4-3.</title>
        <authorList>
            <person name="Noda S."/>
            <person name="Yuki M."/>
            <person name="Ohkuma M."/>
        </authorList>
    </citation>
    <scope>NUCLEOTIDE SEQUENCE [LARGE SCALE GENOMIC DNA]</scope>
    <source>
        <strain evidence="2 3">Hs30E4-3</strain>
    </source>
</reference>
<name>A0A6A0BE35_9LACT</name>